<feature type="domain" description="Ribosomal RNA adenine methylase transferase N-terminal" evidence="9">
    <location>
        <begin position="22"/>
        <end position="199"/>
    </location>
</feature>
<reference evidence="11" key="1">
    <citation type="journal article" date="2013" name="Proc. Natl. Acad. Sci. U.S.A.">
        <title>Improving the coverage of the cyanobacterial phylum using diversity-driven genome sequencing.</title>
        <authorList>
            <person name="Shih P.M."/>
            <person name="Wu D."/>
            <person name="Latifi A."/>
            <person name="Axen S.D."/>
            <person name="Fewer D.P."/>
            <person name="Talla E."/>
            <person name="Calteau A."/>
            <person name="Cai F."/>
            <person name="Tandeau de Marsac N."/>
            <person name="Rippka R."/>
            <person name="Herdman M."/>
            <person name="Sivonen K."/>
            <person name="Coursin T."/>
            <person name="Laurent T."/>
            <person name="Goodwin L."/>
            <person name="Nolan M."/>
            <person name="Davenport K.W."/>
            <person name="Han C.S."/>
            <person name="Rubin E.M."/>
            <person name="Eisen J.A."/>
            <person name="Woyke T."/>
            <person name="Gugger M."/>
            <person name="Kerfeld C.A."/>
        </authorList>
    </citation>
    <scope>NUCLEOTIDE SEQUENCE [LARGE SCALE GENOMIC DNA]</scope>
    <source>
        <strain evidence="11">ATCC 27147 / PCC 6307</strain>
    </source>
</reference>
<dbReference type="EC" id="2.1.1.182" evidence="7"/>
<dbReference type="InterPro" id="IPR001737">
    <property type="entry name" value="KsgA/Erm"/>
</dbReference>
<protein>
    <recommendedName>
        <fullName evidence="7">Ribosomal RNA small subunit methyltransferase A</fullName>
        <ecNumber evidence="7">2.1.1.182</ecNumber>
    </recommendedName>
    <alternativeName>
        <fullName evidence="7">16S rRNA (adenine(1518)-N(6)/adenine(1519)-N(6))-dimethyltransferase</fullName>
    </alternativeName>
    <alternativeName>
        <fullName evidence="7">16S rRNA dimethyladenosine transferase</fullName>
    </alternativeName>
    <alternativeName>
        <fullName evidence="7">16S rRNA dimethylase</fullName>
    </alternativeName>
    <alternativeName>
        <fullName evidence="7">S-adenosylmethionine-6-N', N'-adenosyl(rRNA) dimethyltransferase</fullName>
    </alternativeName>
</protein>
<dbReference type="AlphaFoldDB" id="K9P2M6"/>
<evidence type="ECO:0000256" key="3">
    <source>
        <dbReference type="ARBA" id="ARBA00022603"/>
    </source>
</evidence>
<dbReference type="RefSeq" id="WP_015108108.1">
    <property type="nucleotide sequence ID" value="NC_019675.1"/>
</dbReference>
<keyword evidence="5 7" id="KW-0949">S-adenosyl-L-methionine</keyword>
<comment type="similarity">
    <text evidence="7">Belongs to the class I-like SAM-binding methyltransferase superfamily. rRNA adenine N(6)-methyltransferase family. RsmA subfamily.</text>
</comment>
<feature type="binding site" evidence="7 8">
    <location>
        <position position="109"/>
    </location>
    <ligand>
        <name>S-adenosyl-L-methionine</name>
        <dbReference type="ChEBI" id="CHEBI:59789"/>
    </ligand>
</feature>
<dbReference type="PROSITE" id="PS01131">
    <property type="entry name" value="RRNA_A_DIMETH"/>
    <property type="match status" value="1"/>
</dbReference>
<dbReference type="Proteomes" id="UP000010388">
    <property type="component" value="Chromosome"/>
</dbReference>
<dbReference type="PATRIC" id="fig|292564.3.peg.420"/>
<dbReference type="NCBIfam" id="TIGR00755">
    <property type="entry name" value="ksgA"/>
    <property type="match status" value="1"/>
</dbReference>
<comment type="catalytic activity">
    <reaction evidence="7">
        <text>adenosine(1518)/adenosine(1519) in 16S rRNA + 4 S-adenosyl-L-methionine = N(6)-dimethyladenosine(1518)/N(6)-dimethyladenosine(1519) in 16S rRNA + 4 S-adenosyl-L-homocysteine + 4 H(+)</text>
        <dbReference type="Rhea" id="RHEA:19609"/>
        <dbReference type="Rhea" id="RHEA-COMP:10232"/>
        <dbReference type="Rhea" id="RHEA-COMP:10233"/>
        <dbReference type="ChEBI" id="CHEBI:15378"/>
        <dbReference type="ChEBI" id="CHEBI:57856"/>
        <dbReference type="ChEBI" id="CHEBI:59789"/>
        <dbReference type="ChEBI" id="CHEBI:74411"/>
        <dbReference type="ChEBI" id="CHEBI:74493"/>
        <dbReference type="EC" id="2.1.1.182"/>
    </reaction>
</comment>
<evidence type="ECO:0000256" key="1">
    <source>
        <dbReference type="ARBA" id="ARBA00022490"/>
    </source>
</evidence>
<evidence type="ECO:0000313" key="10">
    <source>
        <dbReference type="EMBL" id="AFY27652.1"/>
    </source>
</evidence>
<evidence type="ECO:0000256" key="6">
    <source>
        <dbReference type="ARBA" id="ARBA00022884"/>
    </source>
</evidence>
<dbReference type="EMBL" id="CP003495">
    <property type="protein sequence ID" value="AFY27652.1"/>
    <property type="molecule type" value="Genomic_DNA"/>
</dbReference>
<dbReference type="PANTHER" id="PTHR11727">
    <property type="entry name" value="DIMETHYLADENOSINE TRANSFERASE"/>
    <property type="match status" value="1"/>
</dbReference>
<dbReference type="InterPro" id="IPR011530">
    <property type="entry name" value="rRNA_adenine_dimethylase"/>
</dbReference>
<evidence type="ECO:0000256" key="2">
    <source>
        <dbReference type="ARBA" id="ARBA00022552"/>
    </source>
</evidence>
<evidence type="ECO:0000313" key="11">
    <source>
        <dbReference type="Proteomes" id="UP000010388"/>
    </source>
</evidence>
<dbReference type="Pfam" id="PF00398">
    <property type="entry name" value="RrnaAD"/>
    <property type="match status" value="1"/>
</dbReference>
<feature type="binding site" evidence="7 8">
    <location>
        <position position="15"/>
    </location>
    <ligand>
        <name>S-adenosyl-L-methionine</name>
        <dbReference type="ChEBI" id="CHEBI:59789"/>
    </ligand>
</feature>
<dbReference type="PROSITE" id="PS51689">
    <property type="entry name" value="SAM_RNA_A_N6_MT"/>
    <property type="match status" value="1"/>
</dbReference>
<name>K9P2M6_CYAGP</name>
<dbReference type="GO" id="GO:0052908">
    <property type="term" value="F:16S rRNA (adenine(1518)-N(6)/adenine(1519)-N(6))-dimethyltransferase activity"/>
    <property type="evidence" value="ECO:0007669"/>
    <property type="project" value="UniProtKB-EC"/>
</dbReference>
<dbReference type="OrthoDB" id="9814755at2"/>
<feature type="binding site" evidence="7 8">
    <location>
        <position position="64"/>
    </location>
    <ligand>
        <name>S-adenosyl-L-methionine</name>
        <dbReference type="ChEBI" id="CHEBI:59789"/>
    </ligand>
</feature>
<dbReference type="eggNOG" id="COG0030">
    <property type="taxonomic scope" value="Bacteria"/>
</dbReference>
<dbReference type="InterPro" id="IPR020598">
    <property type="entry name" value="rRNA_Ade_methylase_Trfase_N"/>
</dbReference>
<sequence length="281" mass="30291">MTFSGHRARKRFGQHWLTDGQVLDRIVAAADLRSDDHVLEVGPGRGALTERLLASPAASLLAVELDRDLVAGLRQRFVGDGRFTLIEGDVLELALPFPDSPAPTKVVANIPYNITGPLLELLVGRLGRTAPCRFERLVLLVQQEVGQRIRARPGSSAFSALSVRLQLLARCSSICPVPPRCFSPPPKVTSEVIVIEPVPPESLPPRDQALAVERLLTRCFAGRRKMLRTTLAGLLPAPQLLEVAAAAGVDLQQRPQELGPERWLALATGLNRASSADPGGA</sequence>
<dbReference type="SMART" id="SM00650">
    <property type="entry name" value="rADc"/>
    <property type="match status" value="1"/>
</dbReference>
<dbReference type="PANTHER" id="PTHR11727:SF7">
    <property type="entry name" value="DIMETHYLADENOSINE TRANSFERASE-RELATED"/>
    <property type="match status" value="1"/>
</dbReference>
<keyword evidence="3 7" id="KW-0489">Methyltransferase</keyword>
<dbReference type="GO" id="GO:0005829">
    <property type="term" value="C:cytosol"/>
    <property type="evidence" value="ECO:0007669"/>
    <property type="project" value="TreeGrafter"/>
</dbReference>
<dbReference type="InterPro" id="IPR023165">
    <property type="entry name" value="rRNA_Ade_diMease-like_C"/>
</dbReference>
<evidence type="ECO:0000259" key="9">
    <source>
        <dbReference type="SMART" id="SM00650"/>
    </source>
</evidence>
<dbReference type="SUPFAM" id="SSF53335">
    <property type="entry name" value="S-adenosyl-L-methionine-dependent methyltransferases"/>
    <property type="match status" value="1"/>
</dbReference>
<evidence type="ECO:0000256" key="7">
    <source>
        <dbReference type="HAMAP-Rule" id="MF_00607"/>
    </source>
</evidence>
<evidence type="ECO:0000256" key="4">
    <source>
        <dbReference type="ARBA" id="ARBA00022679"/>
    </source>
</evidence>
<gene>
    <name evidence="7" type="primary">rsmA</name>
    <name evidence="7" type="synonym">ksgA</name>
    <name evidence="10" type="ordered locus">Cyagr_0460</name>
</gene>
<dbReference type="CDD" id="cd02440">
    <property type="entry name" value="AdoMet_MTases"/>
    <property type="match status" value="1"/>
</dbReference>
<feature type="binding site" evidence="7 8">
    <location>
        <position position="89"/>
    </location>
    <ligand>
        <name>S-adenosyl-L-methionine</name>
        <dbReference type="ChEBI" id="CHEBI:59789"/>
    </ligand>
</feature>
<dbReference type="InterPro" id="IPR029063">
    <property type="entry name" value="SAM-dependent_MTases_sf"/>
</dbReference>
<dbReference type="HOGENOM" id="CLU_041220_0_1_3"/>
<evidence type="ECO:0000256" key="5">
    <source>
        <dbReference type="ARBA" id="ARBA00022691"/>
    </source>
</evidence>
<dbReference type="InterPro" id="IPR020596">
    <property type="entry name" value="rRNA_Ade_Mease_Trfase_CS"/>
</dbReference>
<keyword evidence="1 7" id="KW-0963">Cytoplasm</keyword>
<keyword evidence="6 7" id="KW-0694">RNA-binding</keyword>
<comment type="function">
    <text evidence="7">Specifically dimethylates two adjacent adenosines (A1518 and A1519) in the loop of a conserved hairpin near the 3'-end of 16S rRNA in the 30S particle. May play a critical role in biogenesis of 30S subunits.</text>
</comment>
<keyword evidence="4 7" id="KW-0808">Transferase</keyword>
<proteinExistence type="inferred from homology"/>
<dbReference type="GO" id="GO:0003723">
    <property type="term" value="F:RNA binding"/>
    <property type="evidence" value="ECO:0007669"/>
    <property type="project" value="UniProtKB-UniRule"/>
</dbReference>
<evidence type="ECO:0000256" key="8">
    <source>
        <dbReference type="PROSITE-ProRule" id="PRU01026"/>
    </source>
</evidence>
<dbReference type="Gene3D" id="1.10.8.100">
    <property type="entry name" value="Ribosomal RNA adenine dimethylase-like, domain 2"/>
    <property type="match status" value="1"/>
</dbReference>
<dbReference type="Gene3D" id="3.40.50.150">
    <property type="entry name" value="Vaccinia Virus protein VP39"/>
    <property type="match status" value="1"/>
</dbReference>
<dbReference type="KEGG" id="cgc:Cyagr_0460"/>
<dbReference type="STRING" id="292564.Cyagr_0460"/>
<comment type="subcellular location">
    <subcellularLocation>
        <location evidence="7">Cytoplasm</location>
    </subcellularLocation>
</comment>
<keyword evidence="2 7" id="KW-0698">rRNA processing</keyword>
<dbReference type="HAMAP" id="MF_00607">
    <property type="entry name" value="16SrRNA_methyltr_A"/>
    <property type="match status" value="1"/>
</dbReference>
<organism evidence="10 11">
    <name type="scientific">Cyanobium gracile (strain ATCC 27147 / PCC 6307)</name>
    <dbReference type="NCBI Taxonomy" id="292564"/>
    <lineage>
        <taxon>Bacteria</taxon>
        <taxon>Bacillati</taxon>
        <taxon>Cyanobacteriota</taxon>
        <taxon>Cyanophyceae</taxon>
        <taxon>Synechococcales</taxon>
        <taxon>Prochlorococcaceae</taxon>
        <taxon>Cyanobium</taxon>
    </lineage>
</organism>
<accession>K9P2M6</accession>
<feature type="binding site" evidence="7 8">
    <location>
        <position position="17"/>
    </location>
    <ligand>
        <name>S-adenosyl-L-methionine</name>
        <dbReference type="ChEBI" id="CHEBI:59789"/>
    </ligand>
</feature>
<feature type="binding site" evidence="7 8">
    <location>
        <position position="42"/>
    </location>
    <ligand>
        <name>S-adenosyl-L-methionine</name>
        <dbReference type="ChEBI" id="CHEBI:59789"/>
    </ligand>
</feature>